<sequence>MSETLYRKYRPNNFDTVFGQEYIKKSIQNALDQNKLAHAYLFSGPRGVGKTTIARIIAKSVNCMKNGISSKPCLSCENCVSIAEGNNLDIIEIDAASNRGIDEIRSLKESINYQPVRCRMKVYIIDEIHMLTNEAFNALLKTLEEPPKHAIFILATTEINKLPDTIISRCICYNFKTLSENEAIDMMRNCVEKENIKIDDDSLKLIFKKSGGSARDAFSILEQISSTNFGEDITEELVKKTLGMVPREYFVKFNEYLKNEQKEELVKFVDEMYEDGIQIEQFLKDFCDFLKANEKDIDYISLVITNIYSSLNIFKNEDDIRIIVYIIIYNILKVKKTVSTVSVSTNVKNIEFDYKKFLNQLKEQGMLIPYSVLSEFKFVEIKNASIYIKQTTNREYTKAIISDYEYRRQIEEQIYDMLGVRYTLEIIDKKYMKNFDGFYDKVRSLFEAEKI</sequence>
<dbReference type="OrthoDB" id="9810148at2"/>
<dbReference type="Gene3D" id="1.10.8.60">
    <property type="match status" value="1"/>
</dbReference>
<comment type="similarity">
    <text evidence="1 8">Belongs to the DnaX/STICHEL family.</text>
</comment>
<keyword evidence="5 8" id="KW-0067">ATP-binding</keyword>
<dbReference type="PATRIC" id="fig|1069640.6.peg.650"/>
<keyword evidence="8" id="KW-0548">Nucleotidyltransferase</keyword>
<dbReference type="Proteomes" id="UP000033103">
    <property type="component" value="Chromosome"/>
</dbReference>
<keyword evidence="3 8" id="KW-0547">Nucleotide-binding</keyword>
<dbReference type="PANTHER" id="PTHR11669:SF0">
    <property type="entry name" value="PROTEIN STICHEL-LIKE 2"/>
    <property type="match status" value="1"/>
</dbReference>
<keyword evidence="11" id="KW-1185">Reference proteome</keyword>
<dbReference type="InterPro" id="IPR003593">
    <property type="entry name" value="AAA+_ATPase"/>
</dbReference>
<dbReference type="CDD" id="cd00009">
    <property type="entry name" value="AAA"/>
    <property type="match status" value="1"/>
</dbReference>
<dbReference type="SMART" id="SM00382">
    <property type="entry name" value="AAA"/>
    <property type="match status" value="1"/>
</dbReference>
<dbReference type="Gene3D" id="3.40.50.300">
    <property type="entry name" value="P-loop containing nucleotide triphosphate hydrolases"/>
    <property type="match status" value="1"/>
</dbReference>
<dbReference type="GO" id="GO:0006261">
    <property type="term" value="P:DNA-templated DNA replication"/>
    <property type="evidence" value="ECO:0007669"/>
    <property type="project" value="TreeGrafter"/>
</dbReference>
<dbReference type="EMBL" id="CP011280">
    <property type="protein sequence ID" value="AKC95553.1"/>
    <property type="molecule type" value="Genomic_DNA"/>
</dbReference>
<feature type="domain" description="AAA+ ATPase" evidence="9">
    <location>
        <begin position="36"/>
        <end position="178"/>
    </location>
</feature>
<gene>
    <name evidence="8" type="primary">dnaX</name>
    <name evidence="10" type="ORF">VC03_03310</name>
</gene>
<comment type="function">
    <text evidence="8">DNA polymerase III is a complex, multichain enzyme responsible for most of the replicative synthesis in bacteria. This DNA polymerase also exhibits 3' to 5' exonuclease activity.</text>
</comment>
<dbReference type="InterPro" id="IPR027417">
    <property type="entry name" value="P-loop_NTPase"/>
</dbReference>
<dbReference type="InterPro" id="IPR050238">
    <property type="entry name" value="DNA_Rep/Repair_Clamp_Loader"/>
</dbReference>
<evidence type="ECO:0000256" key="1">
    <source>
        <dbReference type="ARBA" id="ARBA00006360"/>
    </source>
</evidence>
<evidence type="ECO:0000259" key="9">
    <source>
        <dbReference type="SMART" id="SM00382"/>
    </source>
</evidence>
<dbReference type="KEGG" id="sns:VC03_03310"/>
<dbReference type="AlphaFoldDB" id="A0A0E3UUS1"/>
<organism evidence="10 11">
    <name type="scientific">Sneathia vaginalis</name>
    <dbReference type="NCBI Taxonomy" id="187101"/>
    <lineage>
        <taxon>Bacteria</taxon>
        <taxon>Fusobacteriati</taxon>
        <taxon>Fusobacteriota</taxon>
        <taxon>Fusobacteriia</taxon>
        <taxon>Fusobacteriales</taxon>
        <taxon>Leptotrichiaceae</taxon>
        <taxon>Sneathia</taxon>
    </lineage>
</organism>
<dbReference type="GO" id="GO:0005524">
    <property type="term" value="F:ATP binding"/>
    <property type="evidence" value="ECO:0007669"/>
    <property type="project" value="UniProtKB-KW"/>
</dbReference>
<dbReference type="NCBIfam" id="TIGR02397">
    <property type="entry name" value="dnaX_nterm"/>
    <property type="match status" value="1"/>
</dbReference>
<name>A0A0E3UUS1_9FUSO</name>
<keyword evidence="8" id="KW-0808">Transferase</keyword>
<evidence type="ECO:0000256" key="6">
    <source>
        <dbReference type="ARBA" id="ARBA00022932"/>
    </source>
</evidence>
<evidence type="ECO:0000256" key="3">
    <source>
        <dbReference type="ARBA" id="ARBA00022741"/>
    </source>
</evidence>
<dbReference type="FunFam" id="3.40.50.300:FF:000014">
    <property type="entry name" value="DNA polymerase III subunit gamma/tau"/>
    <property type="match status" value="1"/>
</dbReference>
<keyword evidence="8" id="KW-0235">DNA replication</keyword>
<evidence type="ECO:0000256" key="2">
    <source>
        <dbReference type="ARBA" id="ARBA00022723"/>
    </source>
</evidence>
<dbReference type="EC" id="2.7.7.7" evidence="8"/>
<accession>A0A0E3UUS1</accession>
<dbReference type="GO" id="GO:0003887">
    <property type="term" value="F:DNA-directed DNA polymerase activity"/>
    <property type="evidence" value="ECO:0007669"/>
    <property type="project" value="UniProtKB-KW"/>
</dbReference>
<comment type="subunit">
    <text evidence="8">DNA polymerase III contains a core (composed of alpha, epsilon and theta chains) that associates with a tau subunit. This core dimerizes to form the POLIII' complex. PolIII' associates with the gamma complex (composed of gamma, delta, delta', psi and chi chains) and with the beta chain to form the complete DNA polymerase III complex.</text>
</comment>
<dbReference type="Pfam" id="PF13177">
    <property type="entry name" value="DNA_pol3_delta2"/>
    <property type="match status" value="1"/>
</dbReference>
<dbReference type="InterPro" id="IPR001270">
    <property type="entry name" value="ClpA/B"/>
</dbReference>
<dbReference type="RefSeq" id="WP_046328659.1">
    <property type="nucleotide sequence ID" value="NZ_CP011280.1"/>
</dbReference>
<proteinExistence type="inferred from homology"/>
<dbReference type="SUPFAM" id="SSF52540">
    <property type="entry name" value="P-loop containing nucleoside triphosphate hydrolases"/>
    <property type="match status" value="1"/>
</dbReference>
<evidence type="ECO:0000313" key="10">
    <source>
        <dbReference type="EMBL" id="AKC95553.1"/>
    </source>
</evidence>
<dbReference type="PRINTS" id="PR00300">
    <property type="entry name" value="CLPPROTEASEA"/>
</dbReference>
<dbReference type="PANTHER" id="PTHR11669">
    <property type="entry name" value="REPLICATION FACTOR C / DNA POLYMERASE III GAMMA-TAU SUBUNIT"/>
    <property type="match status" value="1"/>
</dbReference>
<dbReference type="InterPro" id="IPR045085">
    <property type="entry name" value="HLD_clamp_pol_III_gamma_tau"/>
</dbReference>
<protein>
    <recommendedName>
        <fullName evidence="8">DNA polymerase III subunit gamma/tau</fullName>
        <ecNumber evidence="8">2.7.7.7</ecNumber>
    </recommendedName>
</protein>
<evidence type="ECO:0000256" key="5">
    <source>
        <dbReference type="ARBA" id="ARBA00022840"/>
    </source>
</evidence>
<dbReference type="InterPro" id="IPR012763">
    <property type="entry name" value="DNA_pol_III_sug/sutau_N"/>
</dbReference>
<evidence type="ECO:0000256" key="8">
    <source>
        <dbReference type="RuleBase" id="RU364063"/>
    </source>
</evidence>
<comment type="catalytic activity">
    <reaction evidence="7 8">
        <text>DNA(n) + a 2'-deoxyribonucleoside 5'-triphosphate = DNA(n+1) + diphosphate</text>
        <dbReference type="Rhea" id="RHEA:22508"/>
        <dbReference type="Rhea" id="RHEA-COMP:17339"/>
        <dbReference type="Rhea" id="RHEA-COMP:17340"/>
        <dbReference type="ChEBI" id="CHEBI:33019"/>
        <dbReference type="ChEBI" id="CHEBI:61560"/>
        <dbReference type="ChEBI" id="CHEBI:173112"/>
        <dbReference type="EC" id="2.7.7.7"/>
    </reaction>
</comment>
<keyword evidence="6 8" id="KW-0239">DNA-directed DNA polymerase</keyword>
<keyword evidence="4" id="KW-0862">Zinc</keyword>
<dbReference type="GO" id="GO:0009360">
    <property type="term" value="C:DNA polymerase III complex"/>
    <property type="evidence" value="ECO:0007669"/>
    <property type="project" value="InterPro"/>
</dbReference>
<evidence type="ECO:0000256" key="7">
    <source>
        <dbReference type="ARBA" id="ARBA00049244"/>
    </source>
</evidence>
<reference evidence="10 11" key="1">
    <citation type="journal article" date="2012" name="BMC Genomics">
        <title>Genomic sequence analysis and characterization of Sneathia amnii sp. nov.</title>
        <authorList>
            <consortium name="Vaginal Microbiome Consortium (additional members)"/>
            <person name="Harwich M.D.Jr."/>
            <person name="Serrano M.G."/>
            <person name="Fettweis J.M."/>
            <person name="Alves J.M."/>
            <person name="Reimers M.A."/>
            <person name="Buck G.A."/>
            <person name="Jefferson K.K."/>
        </authorList>
    </citation>
    <scope>NUCLEOTIDE SEQUENCE [LARGE SCALE GENOMIC DNA]</scope>
    <source>
        <strain evidence="10 11">SN35</strain>
    </source>
</reference>
<dbReference type="CDD" id="cd18137">
    <property type="entry name" value="HLD_clamp_pol_III_gamma_tau"/>
    <property type="match status" value="1"/>
</dbReference>
<keyword evidence="2" id="KW-0479">Metal-binding</keyword>
<dbReference type="GO" id="GO:0046872">
    <property type="term" value="F:metal ion binding"/>
    <property type="evidence" value="ECO:0007669"/>
    <property type="project" value="UniProtKB-KW"/>
</dbReference>
<dbReference type="HOGENOM" id="CLU_006229_0_8_0"/>
<evidence type="ECO:0000256" key="4">
    <source>
        <dbReference type="ARBA" id="ARBA00022833"/>
    </source>
</evidence>
<evidence type="ECO:0000313" key="11">
    <source>
        <dbReference type="Proteomes" id="UP000033103"/>
    </source>
</evidence>
<dbReference type="STRING" id="187101.VC03_03310"/>